<dbReference type="AlphaFoldDB" id="A0AA38RYF2"/>
<comment type="caution">
    <text evidence="2">The sequence shown here is derived from an EMBL/GenBank/DDBJ whole genome shotgun (WGS) entry which is preliminary data.</text>
</comment>
<dbReference type="EMBL" id="JANBVO010000008">
    <property type="protein sequence ID" value="KAJ9150322.1"/>
    <property type="molecule type" value="Genomic_DNA"/>
</dbReference>
<name>A0AA38RYF2_9PEZI</name>
<dbReference type="SUPFAM" id="SSF51182">
    <property type="entry name" value="RmlC-like cupins"/>
    <property type="match status" value="1"/>
</dbReference>
<reference evidence="2" key="1">
    <citation type="submission" date="2022-07" db="EMBL/GenBank/DDBJ databases">
        <title>Fungi with potential for degradation of polypropylene.</title>
        <authorList>
            <person name="Gostincar C."/>
        </authorList>
    </citation>
    <scope>NUCLEOTIDE SEQUENCE</scope>
    <source>
        <strain evidence="2">EXF-13308</strain>
    </source>
</reference>
<evidence type="ECO:0000256" key="1">
    <source>
        <dbReference type="SAM" id="MobiDB-lite"/>
    </source>
</evidence>
<feature type="compositionally biased region" description="Basic and acidic residues" evidence="1">
    <location>
        <begin position="181"/>
        <end position="190"/>
    </location>
</feature>
<evidence type="ECO:0008006" key="4">
    <source>
        <dbReference type="Google" id="ProtNLM"/>
    </source>
</evidence>
<organism evidence="2 3">
    <name type="scientific">Pleurostoma richardsiae</name>
    <dbReference type="NCBI Taxonomy" id="41990"/>
    <lineage>
        <taxon>Eukaryota</taxon>
        <taxon>Fungi</taxon>
        <taxon>Dikarya</taxon>
        <taxon>Ascomycota</taxon>
        <taxon>Pezizomycotina</taxon>
        <taxon>Sordariomycetes</taxon>
        <taxon>Sordariomycetidae</taxon>
        <taxon>Calosphaeriales</taxon>
        <taxon>Pleurostomataceae</taxon>
        <taxon>Pleurostoma</taxon>
    </lineage>
</organism>
<keyword evidence="3" id="KW-1185">Reference proteome</keyword>
<feature type="region of interest" description="Disordered" evidence="1">
    <location>
        <begin position="72"/>
        <end position="100"/>
    </location>
</feature>
<accession>A0AA38RYF2</accession>
<protein>
    <recommendedName>
        <fullName evidence="4">Cupin 2 conserved barrel domain-containing protein</fullName>
    </recommendedName>
</protein>
<dbReference type="InterPro" id="IPR011051">
    <property type="entry name" value="RmlC_Cupin_sf"/>
</dbReference>
<dbReference type="InterPro" id="IPR014710">
    <property type="entry name" value="RmlC-like_jellyroll"/>
</dbReference>
<dbReference type="Proteomes" id="UP001174694">
    <property type="component" value="Unassembled WGS sequence"/>
</dbReference>
<evidence type="ECO:0000313" key="2">
    <source>
        <dbReference type="EMBL" id="KAJ9150322.1"/>
    </source>
</evidence>
<sequence length="250" mass="25910">MASLLPLIQDLLPMIMPSSVQIIRGSDVPPTPSRAQPAPGSEQSPADAAPIRLVDEEAEEGHVAGDAAVDAAADAKAVTSEAGSGAGPAHRSPGDGAAAGPRIIRRDAVVGLTDRMCATVLIAKPNSATPVHHHGEQDAIIYAVSGHGVLLTSPPDDDFLPVPGRSSRSTTSEADPTSSDGRTHHQEARRNPLAPGDFAVIPPWTEHQMVNEGGAEDGDVVWLVVRSGQAPVEVDLVDWGGDRIEDGKGR</sequence>
<feature type="region of interest" description="Disordered" evidence="1">
    <location>
        <begin position="23"/>
        <end position="47"/>
    </location>
</feature>
<dbReference type="Gene3D" id="2.60.120.10">
    <property type="entry name" value="Jelly Rolls"/>
    <property type="match status" value="1"/>
</dbReference>
<feature type="compositionally biased region" description="Polar residues" evidence="1">
    <location>
        <begin position="166"/>
        <end position="180"/>
    </location>
</feature>
<gene>
    <name evidence="2" type="ORF">NKR23_g3726</name>
</gene>
<feature type="region of interest" description="Disordered" evidence="1">
    <location>
        <begin position="153"/>
        <end position="199"/>
    </location>
</feature>
<evidence type="ECO:0000313" key="3">
    <source>
        <dbReference type="Proteomes" id="UP001174694"/>
    </source>
</evidence>
<proteinExistence type="predicted"/>